<dbReference type="OrthoDB" id="3294423at2"/>
<feature type="transmembrane region" description="Helical" evidence="1">
    <location>
        <begin position="130"/>
        <end position="155"/>
    </location>
</feature>
<dbReference type="EMBL" id="FMIA01000002">
    <property type="protein sequence ID" value="SCL57507.1"/>
    <property type="molecule type" value="Genomic_DNA"/>
</dbReference>
<keyword evidence="4" id="KW-1185">Reference proteome</keyword>
<sequence length="156" mass="16580">MNLKERVGTAQRNQVLDLLSQALEQGYLDLAEYESRISAVHGALFVGDLTSQVADLPRQLRWYPYPVPVAPVALRPATDSDLRARPWAIVSVVLGGASLFFALCWGIGGILGVAAILLGRPALKSPPNQTLAVIGILLGVAGLGLSLLSIVLFLLL</sequence>
<organism evidence="3 4">
    <name type="scientific">Micromonospora yangpuensis</name>
    <dbReference type="NCBI Taxonomy" id="683228"/>
    <lineage>
        <taxon>Bacteria</taxon>
        <taxon>Bacillati</taxon>
        <taxon>Actinomycetota</taxon>
        <taxon>Actinomycetes</taxon>
        <taxon>Micromonosporales</taxon>
        <taxon>Micromonosporaceae</taxon>
        <taxon>Micromonospora</taxon>
    </lineage>
</organism>
<proteinExistence type="predicted"/>
<evidence type="ECO:0000313" key="4">
    <source>
        <dbReference type="Proteomes" id="UP000198937"/>
    </source>
</evidence>
<evidence type="ECO:0000259" key="2">
    <source>
        <dbReference type="Pfam" id="PF08044"/>
    </source>
</evidence>
<protein>
    <recommendedName>
        <fullName evidence="2">DUF1707 domain-containing protein</fullName>
    </recommendedName>
</protein>
<name>A0A1C6UTZ2_9ACTN</name>
<dbReference type="RefSeq" id="WP_091439271.1">
    <property type="nucleotide sequence ID" value="NZ_BMMJ01000013.1"/>
</dbReference>
<keyword evidence="1" id="KW-0812">Transmembrane</keyword>
<accession>A0A1C6UTZ2</accession>
<evidence type="ECO:0000256" key="1">
    <source>
        <dbReference type="SAM" id="Phobius"/>
    </source>
</evidence>
<gene>
    <name evidence="3" type="ORF">GA0070617_3546</name>
</gene>
<dbReference type="Pfam" id="PF08044">
    <property type="entry name" value="DUF1707"/>
    <property type="match status" value="1"/>
</dbReference>
<dbReference type="AlphaFoldDB" id="A0A1C6UTZ2"/>
<dbReference type="InterPro" id="IPR012551">
    <property type="entry name" value="DUF1707_SHOCT-like"/>
</dbReference>
<feature type="transmembrane region" description="Helical" evidence="1">
    <location>
        <begin position="87"/>
        <end position="118"/>
    </location>
</feature>
<dbReference type="Proteomes" id="UP000198937">
    <property type="component" value="Unassembled WGS sequence"/>
</dbReference>
<reference evidence="3 4" key="1">
    <citation type="submission" date="2016-06" db="EMBL/GenBank/DDBJ databases">
        <authorList>
            <person name="Kjaerup R.B."/>
            <person name="Dalgaard T.S."/>
            <person name="Juul-Madsen H.R."/>
        </authorList>
    </citation>
    <scope>NUCLEOTIDE SEQUENCE [LARGE SCALE GENOMIC DNA]</scope>
    <source>
        <strain evidence="3 4">DSM 45577</strain>
    </source>
</reference>
<keyword evidence="1" id="KW-0472">Membrane</keyword>
<feature type="domain" description="DUF1707" evidence="2">
    <location>
        <begin position="6"/>
        <end position="57"/>
    </location>
</feature>
<keyword evidence="1" id="KW-1133">Transmembrane helix</keyword>
<evidence type="ECO:0000313" key="3">
    <source>
        <dbReference type="EMBL" id="SCL57507.1"/>
    </source>
</evidence>